<dbReference type="GO" id="GO:0005634">
    <property type="term" value="C:nucleus"/>
    <property type="evidence" value="ECO:0007669"/>
    <property type="project" value="TreeGrafter"/>
</dbReference>
<dbReference type="PANTHER" id="PTHR45646">
    <property type="entry name" value="SERINE/THREONINE-PROTEIN KINASE DOA-RELATED"/>
    <property type="match status" value="1"/>
</dbReference>
<dbReference type="Pfam" id="PF00069">
    <property type="entry name" value="Pkinase"/>
    <property type="match status" value="1"/>
</dbReference>
<keyword evidence="2" id="KW-0808">Transferase</keyword>
<keyword evidence="9" id="KW-1185">Reference proteome</keyword>
<feature type="region of interest" description="Disordered" evidence="6">
    <location>
        <begin position="38"/>
        <end position="57"/>
    </location>
</feature>
<keyword evidence="5" id="KW-0067">ATP-binding</keyword>
<name>A0A319CYC2_9EURO</name>
<sequence length="326" mass="36465">MNISQNPGEEDSTILTPSQSNSHEAIYVFCYAHFHSSKHPPNHRPPATQLPPTQKDIHPPNILRVHVRTEQQPPEVQISKHLNAIQNSQAGKNYVRLVIDSCDVFGPHGVHLCLLYQPAGIDIRDYTRCLEGDALPARVIHTDIQPNNILLGIDDISILASMEKDEFADPAPRKPLAGRTIYATRAMPLTGGQPILADLGEARLTDGRRQTVPIMPSVYRAPEVTLGLAWDEKVDIWALGQTAWTLFEQGHLFQNRDLEDDTDHAVRFAEMISLMGAPPVEFLRRSGEGCKRRGSAAILEQSLESQEAQLKGNEKMLFLRFLRNKL</sequence>
<dbReference type="STRING" id="1448320.A0A319CYC2"/>
<evidence type="ECO:0000256" key="3">
    <source>
        <dbReference type="ARBA" id="ARBA00022741"/>
    </source>
</evidence>
<dbReference type="Gene3D" id="1.10.510.10">
    <property type="entry name" value="Transferase(Phosphotransferase) domain 1"/>
    <property type="match status" value="2"/>
</dbReference>
<keyword evidence="1" id="KW-0723">Serine/threonine-protein kinase</keyword>
<evidence type="ECO:0000313" key="8">
    <source>
        <dbReference type="EMBL" id="PYH89699.1"/>
    </source>
</evidence>
<evidence type="ECO:0000256" key="5">
    <source>
        <dbReference type="ARBA" id="ARBA00022840"/>
    </source>
</evidence>
<feature type="domain" description="Protein kinase" evidence="7">
    <location>
        <begin position="1"/>
        <end position="322"/>
    </location>
</feature>
<dbReference type="InterPro" id="IPR011009">
    <property type="entry name" value="Kinase-like_dom_sf"/>
</dbReference>
<evidence type="ECO:0000259" key="7">
    <source>
        <dbReference type="PROSITE" id="PS50011"/>
    </source>
</evidence>
<evidence type="ECO:0000256" key="1">
    <source>
        <dbReference type="ARBA" id="ARBA00022527"/>
    </source>
</evidence>
<organism evidence="8 9">
    <name type="scientific">Aspergillus ellipticus CBS 707.79</name>
    <dbReference type="NCBI Taxonomy" id="1448320"/>
    <lineage>
        <taxon>Eukaryota</taxon>
        <taxon>Fungi</taxon>
        <taxon>Dikarya</taxon>
        <taxon>Ascomycota</taxon>
        <taxon>Pezizomycotina</taxon>
        <taxon>Eurotiomycetes</taxon>
        <taxon>Eurotiomycetidae</taxon>
        <taxon>Eurotiales</taxon>
        <taxon>Aspergillaceae</taxon>
        <taxon>Aspergillus</taxon>
        <taxon>Aspergillus subgen. Circumdati</taxon>
    </lineage>
</organism>
<gene>
    <name evidence="8" type="ORF">BO71DRAFT_434544</name>
</gene>
<dbReference type="PANTHER" id="PTHR45646:SF11">
    <property type="entry name" value="SERINE_THREONINE-PROTEIN KINASE DOA"/>
    <property type="match status" value="1"/>
</dbReference>
<evidence type="ECO:0000256" key="6">
    <source>
        <dbReference type="SAM" id="MobiDB-lite"/>
    </source>
</evidence>
<evidence type="ECO:0000256" key="4">
    <source>
        <dbReference type="ARBA" id="ARBA00022777"/>
    </source>
</evidence>
<proteinExistence type="predicted"/>
<evidence type="ECO:0000256" key="2">
    <source>
        <dbReference type="ARBA" id="ARBA00022679"/>
    </source>
</evidence>
<protein>
    <submittedName>
        <fullName evidence="8">Kinase-like protein</fullName>
    </submittedName>
</protein>
<dbReference type="VEuPathDB" id="FungiDB:BO71DRAFT_434544"/>
<evidence type="ECO:0000313" key="9">
    <source>
        <dbReference type="Proteomes" id="UP000247810"/>
    </source>
</evidence>
<dbReference type="AlphaFoldDB" id="A0A319CYC2"/>
<dbReference type="Gene3D" id="3.30.200.20">
    <property type="entry name" value="Phosphorylase Kinase, domain 1"/>
    <property type="match status" value="1"/>
</dbReference>
<dbReference type="SUPFAM" id="SSF56112">
    <property type="entry name" value="Protein kinase-like (PK-like)"/>
    <property type="match status" value="1"/>
</dbReference>
<accession>A0A319CYC2</accession>
<dbReference type="PROSITE" id="PS50011">
    <property type="entry name" value="PROTEIN_KINASE_DOM"/>
    <property type="match status" value="1"/>
</dbReference>
<keyword evidence="4 8" id="KW-0418">Kinase</keyword>
<keyword evidence="3" id="KW-0547">Nucleotide-binding</keyword>
<dbReference type="OrthoDB" id="5979581at2759"/>
<dbReference type="InterPro" id="IPR051175">
    <property type="entry name" value="CLK_kinases"/>
</dbReference>
<dbReference type="GO" id="GO:0005524">
    <property type="term" value="F:ATP binding"/>
    <property type="evidence" value="ECO:0007669"/>
    <property type="project" value="UniProtKB-KW"/>
</dbReference>
<dbReference type="GO" id="GO:0043484">
    <property type="term" value="P:regulation of RNA splicing"/>
    <property type="evidence" value="ECO:0007669"/>
    <property type="project" value="TreeGrafter"/>
</dbReference>
<dbReference type="Proteomes" id="UP000247810">
    <property type="component" value="Unassembled WGS sequence"/>
</dbReference>
<dbReference type="InterPro" id="IPR000719">
    <property type="entry name" value="Prot_kinase_dom"/>
</dbReference>
<dbReference type="EMBL" id="KZ826016">
    <property type="protein sequence ID" value="PYH89699.1"/>
    <property type="molecule type" value="Genomic_DNA"/>
</dbReference>
<reference evidence="8 9" key="1">
    <citation type="submission" date="2018-02" db="EMBL/GenBank/DDBJ databases">
        <title>The genomes of Aspergillus section Nigri reveals drivers in fungal speciation.</title>
        <authorList>
            <consortium name="DOE Joint Genome Institute"/>
            <person name="Vesth T.C."/>
            <person name="Nybo J."/>
            <person name="Theobald S."/>
            <person name="Brandl J."/>
            <person name="Frisvad J.C."/>
            <person name="Nielsen K.F."/>
            <person name="Lyhne E.K."/>
            <person name="Kogle M.E."/>
            <person name="Kuo A."/>
            <person name="Riley R."/>
            <person name="Clum A."/>
            <person name="Nolan M."/>
            <person name="Lipzen A."/>
            <person name="Salamov A."/>
            <person name="Henrissat B."/>
            <person name="Wiebenga A."/>
            <person name="De vries R.P."/>
            <person name="Grigoriev I.V."/>
            <person name="Mortensen U.H."/>
            <person name="Andersen M.R."/>
            <person name="Baker S.E."/>
        </authorList>
    </citation>
    <scope>NUCLEOTIDE SEQUENCE [LARGE SCALE GENOMIC DNA]</scope>
    <source>
        <strain evidence="8 9">CBS 707.79</strain>
    </source>
</reference>
<dbReference type="GO" id="GO:0004674">
    <property type="term" value="F:protein serine/threonine kinase activity"/>
    <property type="evidence" value="ECO:0007669"/>
    <property type="project" value="UniProtKB-KW"/>
</dbReference>